<organism evidence="2 3">
    <name type="scientific">Fodinicurvata halophila</name>
    <dbReference type="NCBI Taxonomy" id="1419723"/>
    <lineage>
        <taxon>Bacteria</taxon>
        <taxon>Pseudomonadati</taxon>
        <taxon>Pseudomonadota</taxon>
        <taxon>Alphaproteobacteria</taxon>
        <taxon>Rhodospirillales</taxon>
        <taxon>Rhodovibrionaceae</taxon>
        <taxon>Fodinicurvata</taxon>
    </lineage>
</organism>
<sequence length="143" mass="15893">MLSRTAFHSLMSMALAACLALLLSACSTVFERDREAPESLSGQVTTNDRQALPAGSELEVFMQEETKSDIIGPIVAHSKQAVSGSPPFSFELKADKELAPQRLHILRARILQDGEILYETRAPLPVMTLDHPRQVELELRRRP</sequence>
<dbReference type="PROSITE" id="PS51257">
    <property type="entry name" value="PROKAR_LIPOPROTEIN"/>
    <property type="match status" value="1"/>
</dbReference>
<evidence type="ECO:0000256" key="1">
    <source>
        <dbReference type="SAM" id="SignalP"/>
    </source>
</evidence>
<dbReference type="EMBL" id="JBHSCW010000005">
    <property type="protein sequence ID" value="MFC4352082.1"/>
    <property type="molecule type" value="Genomic_DNA"/>
</dbReference>
<evidence type="ECO:0000313" key="3">
    <source>
        <dbReference type="Proteomes" id="UP001595799"/>
    </source>
</evidence>
<keyword evidence="3" id="KW-1185">Reference proteome</keyword>
<dbReference type="RefSeq" id="WP_382422433.1">
    <property type="nucleotide sequence ID" value="NZ_JBHSCW010000005.1"/>
</dbReference>
<dbReference type="PANTHER" id="PTHR38013">
    <property type="entry name" value="GLYCOPROTEIN/POLYSACCHARIDE METABOLISM"/>
    <property type="match status" value="1"/>
</dbReference>
<evidence type="ECO:0000313" key="2">
    <source>
        <dbReference type="EMBL" id="MFC4352082.1"/>
    </source>
</evidence>
<feature type="signal peptide" evidence="1">
    <location>
        <begin position="1"/>
        <end position="16"/>
    </location>
</feature>
<name>A0ABV8ULF5_9PROT</name>
<dbReference type="InterPro" id="IPR053196">
    <property type="entry name" value="Lipoprotein_YbaY-like"/>
</dbReference>
<comment type="caution">
    <text evidence="2">The sequence shown here is derived from an EMBL/GenBank/DDBJ whole genome shotgun (WGS) entry which is preliminary data.</text>
</comment>
<protein>
    <submittedName>
        <fullName evidence="2">YbaY family lipoprotein</fullName>
    </submittedName>
</protein>
<keyword evidence="1" id="KW-0732">Signal</keyword>
<proteinExistence type="predicted"/>
<gene>
    <name evidence="2" type="ORF">ACFOW6_11065</name>
</gene>
<dbReference type="PANTHER" id="PTHR38013:SF1">
    <property type="entry name" value="GLYCOPROTEIN_POLYSACCHARIDE METABOLISM"/>
    <property type="match status" value="1"/>
</dbReference>
<feature type="chain" id="PRO_5046359641" evidence="1">
    <location>
        <begin position="17"/>
        <end position="143"/>
    </location>
</feature>
<keyword evidence="2" id="KW-0449">Lipoprotein</keyword>
<reference evidence="3" key="1">
    <citation type="journal article" date="2019" name="Int. J. Syst. Evol. Microbiol.">
        <title>The Global Catalogue of Microorganisms (GCM) 10K type strain sequencing project: providing services to taxonomists for standard genome sequencing and annotation.</title>
        <authorList>
            <consortium name="The Broad Institute Genomics Platform"/>
            <consortium name="The Broad Institute Genome Sequencing Center for Infectious Disease"/>
            <person name="Wu L."/>
            <person name="Ma J."/>
        </authorList>
    </citation>
    <scope>NUCLEOTIDE SEQUENCE [LARGE SCALE GENOMIC DNA]</scope>
    <source>
        <strain evidence="3">CECT 8472</strain>
    </source>
</reference>
<accession>A0ABV8ULF5</accession>
<dbReference type="Proteomes" id="UP001595799">
    <property type="component" value="Unassembled WGS sequence"/>
</dbReference>
<dbReference type="InterPro" id="IPR039366">
    <property type="entry name" value="Pilotin"/>
</dbReference>
<dbReference type="Pfam" id="PF09619">
    <property type="entry name" value="YscW"/>
    <property type="match status" value="1"/>
</dbReference>